<evidence type="ECO:0000313" key="4">
    <source>
        <dbReference type="EMBL" id="VDM77410.1"/>
    </source>
</evidence>
<dbReference type="AlphaFoldDB" id="A0A3P7IWG6"/>
<keyword evidence="5" id="KW-1185">Reference proteome</keyword>
<evidence type="ECO:0008006" key="6">
    <source>
        <dbReference type="Google" id="ProtNLM"/>
    </source>
</evidence>
<evidence type="ECO:0000256" key="1">
    <source>
        <dbReference type="ARBA" id="ARBA00022741"/>
    </source>
</evidence>
<dbReference type="GO" id="GO:0016301">
    <property type="term" value="F:kinase activity"/>
    <property type="evidence" value="ECO:0007669"/>
    <property type="project" value="TreeGrafter"/>
</dbReference>
<keyword evidence="2" id="KW-0067">ATP-binding</keyword>
<evidence type="ECO:0000313" key="5">
    <source>
        <dbReference type="Proteomes" id="UP000270094"/>
    </source>
</evidence>
<dbReference type="Pfam" id="PF08433">
    <property type="entry name" value="KTI12"/>
    <property type="match status" value="1"/>
</dbReference>
<dbReference type="PANTHER" id="PTHR20873">
    <property type="entry name" value="L-SERYL-TRNA(SEC) KINASE"/>
    <property type="match status" value="1"/>
</dbReference>
<dbReference type="EMBL" id="UYYB01099167">
    <property type="protein sequence ID" value="VDM77410.1"/>
    <property type="molecule type" value="Genomic_DNA"/>
</dbReference>
<dbReference type="GO" id="GO:0005524">
    <property type="term" value="F:ATP binding"/>
    <property type="evidence" value="ECO:0007669"/>
    <property type="project" value="UniProtKB-KW"/>
</dbReference>
<dbReference type="OrthoDB" id="9972657at2759"/>
<reference evidence="4 5" key="1">
    <citation type="submission" date="2018-11" db="EMBL/GenBank/DDBJ databases">
        <authorList>
            <consortium name="Pathogen Informatics"/>
        </authorList>
    </citation>
    <scope>NUCLEOTIDE SEQUENCE [LARGE SCALE GENOMIC DNA]</scope>
</reference>
<dbReference type="InterPro" id="IPR013641">
    <property type="entry name" value="KTI12/PSTK"/>
</dbReference>
<organism evidence="4 5">
    <name type="scientific">Strongylus vulgaris</name>
    <name type="common">Blood worm</name>
    <dbReference type="NCBI Taxonomy" id="40348"/>
    <lineage>
        <taxon>Eukaryota</taxon>
        <taxon>Metazoa</taxon>
        <taxon>Ecdysozoa</taxon>
        <taxon>Nematoda</taxon>
        <taxon>Chromadorea</taxon>
        <taxon>Rhabditida</taxon>
        <taxon>Rhabditina</taxon>
        <taxon>Rhabditomorpha</taxon>
        <taxon>Strongyloidea</taxon>
        <taxon>Strongylidae</taxon>
        <taxon>Strongylus</taxon>
    </lineage>
</organism>
<keyword evidence="1" id="KW-0547">Nucleotide-binding</keyword>
<name>A0A3P7IWG6_STRVU</name>
<dbReference type="InterPro" id="IPR027417">
    <property type="entry name" value="P-loop_NTPase"/>
</dbReference>
<dbReference type="Proteomes" id="UP000270094">
    <property type="component" value="Unassembled WGS sequence"/>
</dbReference>
<feature type="region of interest" description="Disordered" evidence="3">
    <location>
        <begin position="155"/>
        <end position="178"/>
    </location>
</feature>
<evidence type="ECO:0000256" key="2">
    <source>
        <dbReference type="ARBA" id="ARBA00022840"/>
    </source>
</evidence>
<dbReference type="SUPFAM" id="SSF52540">
    <property type="entry name" value="P-loop containing nucleoside triphosphate hydrolases"/>
    <property type="match status" value="1"/>
</dbReference>
<evidence type="ECO:0000256" key="3">
    <source>
        <dbReference type="SAM" id="MobiDB-lite"/>
    </source>
</evidence>
<proteinExistence type="predicted"/>
<dbReference type="GO" id="GO:0000049">
    <property type="term" value="F:tRNA binding"/>
    <property type="evidence" value="ECO:0007669"/>
    <property type="project" value="TreeGrafter"/>
</dbReference>
<accession>A0A3P7IWG6</accession>
<dbReference type="InterPro" id="IPR052648">
    <property type="entry name" value="Ser-tRNA(Sec)_kinase"/>
</dbReference>
<dbReference type="Gene3D" id="3.40.50.300">
    <property type="entry name" value="P-loop containing nucleotide triphosphate hydrolases"/>
    <property type="match status" value="1"/>
</dbReference>
<sequence>MSLILIMGLPAAGKSTLAAKLLDYHPNSVLFSLDDINGRWSSEFQAHVDRKSFEQTVRMYLEQNCDDEFNGWVIVDDNFYLQSMRRPFKRMARAFALQFYCILMECDVQDALLKNSNRGEDRVSEETVLKMAREMEVPEDAVVYKNQNLEEITKQLSKSRPKRAQRQITPPTQTSNSALSEVDRILRTVVSEAVQGGMDGRILSFAKKAVMDMCRHSRCAPDFDGIRELLVKEYLTIKSRATGELH</sequence>
<feature type="compositionally biased region" description="Polar residues" evidence="3">
    <location>
        <begin position="166"/>
        <end position="178"/>
    </location>
</feature>
<protein>
    <recommendedName>
        <fullName evidence="6">L-seryl-tRNA(Sec) kinase</fullName>
    </recommendedName>
</protein>
<gene>
    <name evidence="4" type="ORF">SVUK_LOCUS12408</name>
</gene>
<dbReference type="PANTHER" id="PTHR20873:SF0">
    <property type="entry name" value="L-SERYL-TRNA(SEC) KINASE"/>
    <property type="match status" value="1"/>
</dbReference>